<accession>A0A8X6YL35</accession>
<evidence type="ECO:0000313" key="2">
    <source>
        <dbReference type="Proteomes" id="UP000886998"/>
    </source>
</evidence>
<gene>
    <name evidence="1" type="primary">NCL1_47773</name>
    <name evidence="1" type="ORF">TNIN_243541</name>
</gene>
<protein>
    <submittedName>
        <fullName evidence="1">Uncharacterized protein</fullName>
    </submittedName>
</protein>
<proteinExistence type="predicted"/>
<comment type="caution">
    <text evidence="1">The sequence shown here is derived from an EMBL/GenBank/DDBJ whole genome shotgun (WGS) entry which is preliminary data.</text>
</comment>
<dbReference type="AlphaFoldDB" id="A0A8X6YL35"/>
<keyword evidence="2" id="KW-1185">Reference proteome</keyword>
<dbReference type="Proteomes" id="UP000886998">
    <property type="component" value="Unassembled WGS sequence"/>
</dbReference>
<sequence>MDSDCIFRHLMQELFSNSYVNELPKMQKVIKDFKPEGPLTKSLLKLLLKAFEVLVFPVLDSWEAYLDTNMLSVTSSPKMYISYAILLSWTEVHVVEDQYARFLIVLTLVNYMARVAYDFTGRKFYKLSPKILTVLFDKVLKEDFYKGGGWKSLKKHILNKKYSEIYDEYEAYDFNNSYSLKKLMQRIQDIFLHPRPSFEHLHSLEQISNFEIINDLTRDVMSLVETSLVNELNLNTEQSLSKVTEGSKSSEHSDLKSFFEVVLQNRVVDLEDKLRELISVFELLDTK</sequence>
<evidence type="ECO:0000313" key="1">
    <source>
        <dbReference type="EMBL" id="GFY73947.1"/>
    </source>
</evidence>
<dbReference type="EMBL" id="BMAV01020470">
    <property type="protein sequence ID" value="GFY73947.1"/>
    <property type="molecule type" value="Genomic_DNA"/>
</dbReference>
<organism evidence="1 2">
    <name type="scientific">Trichonephila inaurata madagascariensis</name>
    <dbReference type="NCBI Taxonomy" id="2747483"/>
    <lineage>
        <taxon>Eukaryota</taxon>
        <taxon>Metazoa</taxon>
        <taxon>Ecdysozoa</taxon>
        <taxon>Arthropoda</taxon>
        <taxon>Chelicerata</taxon>
        <taxon>Arachnida</taxon>
        <taxon>Araneae</taxon>
        <taxon>Araneomorphae</taxon>
        <taxon>Entelegynae</taxon>
        <taxon>Araneoidea</taxon>
        <taxon>Nephilidae</taxon>
        <taxon>Trichonephila</taxon>
        <taxon>Trichonephila inaurata</taxon>
    </lineage>
</organism>
<reference evidence="1" key="1">
    <citation type="submission" date="2020-08" db="EMBL/GenBank/DDBJ databases">
        <title>Multicomponent nature underlies the extraordinary mechanical properties of spider dragline silk.</title>
        <authorList>
            <person name="Kono N."/>
            <person name="Nakamura H."/>
            <person name="Mori M."/>
            <person name="Yoshida Y."/>
            <person name="Ohtoshi R."/>
            <person name="Malay A.D."/>
            <person name="Moran D.A.P."/>
            <person name="Tomita M."/>
            <person name="Numata K."/>
            <person name="Arakawa K."/>
        </authorList>
    </citation>
    <scope>NUCLEOTIDE SEQUENCE</scope>
</reference>
<name>A0A8X6YL35_9ARAC</name>